<name>A0A2A6C1G8_PRIPA</name>
<protein>
    <submittedName>
        <fullName evidence="4">Uncharacterized protein</fullName>
    </submittedName>
</protein>
<feature type="region of interest" description="Disordered" evidence="1">
    <location>
        <begin position="430"/>
        <end position="453"/>
    </location>
</feature>
<accession>A0A8R1YBU1</accession>
<dbReference type="EnsemblMetazoa" id="PPA13059.1">
    <property type="protein sequence ID" value="PPA13059.1"/>
    <property type="gene ID" value="WBGene00102613"/>
</dbReference>
<organism evidence="4 5">
    <name type="scientific">Pristionchus pacificus</name>
    <name type="common">Parasitic nematode worm</name>
    <dbReference type="NCBI Taxonomy" id="54126"/>
    <lineage>
        <taxon>Eukaryota</taxon>
        <taxon>Metazoa</taxon>
        <taxon>Ecdysozoa</taxon>
        <taxon>Nematoda</taxon>
        <taxon>Chromadorea</taxon>
        <taxon>Rhabditida</taxon>
        <taxon>Rhabditina</taxon>
        <taxon>Diplogasteromorpha</taxon>
        <taxon>Diplogasteroidea</taxon>
        <taxon>Neodiplogasteridae</taxon>
        <taxon>Pristionchus</taxon>
    </lineage>
</organism>
<feature type="chain" id="PRO_5043646662" evidence="3">
    <location>
        <begin position="22"/>
        <end position="453"/>
    </location>
</feature>
<proteinExistence type="predicted"/>
<keyword evidence="2" id="KW-1133">Transmembrane helix</keyword>
<evidence type="ECO:0000256" key="2">
    <source>
        <dbReference type="SAM" id="Phobius"/>
    </source>
</evidence>
<keyword evidence="2" id="KW-0812">Transmembrane</keyword>
<gene>
    <name evidence="4" type="primary">WBGene00102613</name>
</gene>
<sequence>MLNMSPIVVLLLTSLIICTMSTTEDCFECYSRTSSGQVEVRNSSISTTGSLILAQSFSGNGVDGKRSWQPIVTSSAVYSSLFSQHSFPPVFTVKPKSTELVRHYTDNLHKLLSVKDVERPITCAAPVSAFPHLEHFVLESTRLWKKYVLEMHTLFFNTQCTIFTKIVLHEDCPHHDKFDECLYDDLLCSMKRREFSRCSQIMARTYHILLVYMFLFKLCSAVNITWQNLGGYHLSAIRLAVPYPTFFEFASTYASEASDHVGLPVEINSGLVTIQQSEFEYLFPKIPIPKPLNGRIIPREIARNVTRALNEGPHFAWEEWMDYISITICPTEDPWENCGDFVSVNLYVNTTTCRMNESLCPDHREAHCIFVKHAVEAAENVFHVLPSLPSHCARNNNNPVGIIIGFIVIMVIVISLVIFAILKKKCNSTPPPRTTGDNGITNPAFEKEETTRV</sequence>
<keyword evidence="5" id="KW-1185">Reference proteome</keyword>
<reference evidence="4" key="2">
    <citation type="submission" date="2022-06" db="UniProtKB">
        <authorList>
            <consortium name="EnsemblMetazoa"/>
        </authorList>
    </citation>
    <scope>IDENTIFICATION</scope>
    <source>
        <strain evidence="4">PS312</strain>
    </source>
</reference>
<feature type="transmembrane region" description="Helical" evidence="2">
    <location>
        <begin position="400"/>
        <end position="422"/>
    </location>
</feature>
<dbReference type="AlphaFoldDB" id="A0A2A6C1G8"/>
<feature type="signal peptide" evidence="3">
    <location>
        <begin position="1"/>
        <end position="21"/>
    </location>
</feature>
<accession>A0A2A6C1G8</accession>
<evidence type="ECO:0000256" key="1">
    <source>
        <dbReference type="SAM" id="MobiDB-lite"/>
    </source>
</evidence>
<reference evidence="5" key="1">
    <citation type="journal article" date="2008" name="Nat. Genet.">
        <title>The Pristionchus pacificus genome provides a unique perspective on nematode lifestyle and parasitism.</title>
        <authorList>
            <person name="Dieterich C."/>
            <person name="Clifton S.W."/>
            <person name="Schuster L.N."/>
            <person name="Chinwalla A."/>
            <person name="Delehaunty K."/>
            <person name="Dinkelacker I."/>
            <person name="Fulton L."/>
            <person name="Fulton R."/>
            <person name="Godfrey J."/>
            <person name="Minx P."/>
            <person name="Mitreva M."/>
            <person name="Roeseler W."/>
            <person name="Tian H."/>
            <person name="Witte H."/>
            <person name="Yang S.P."/>
            <person name="Wilson R.K."/>
            <person name="Sommer R.J."/>
        </authorList>
    </citation>
    <scope>NUCLEOTIDE SEQUENCE [LARGE SCALE GENOMIC DNA]</scope>
    <source>
        <strain evidence="5">PS312</strain>
    </source>
</reference>
<evidence type="ECO:0000256" key="3">
    <source>
        <dbReference type="SAM" id="SignalP"/>
    </source>
</evidence>
<evidence type="ECO:0000313" key="4">
    <source>
        <dbReference type="EnsemblMetazoa" id="PPA13059.1"/>
    </source>
</evidence>
<keyword evidence="3" id="KW-0732">Signal</keyword>
<dbReference type="Proteomes" id="UP000005239">
    <property type="component" value="Unassembled WGS sequence"/>
</dbReference>
<evidence type="ECO:0000313" key="5">
    <source>
        <dbReference type="Proteomes" id="UP000005239"/>
    </source>
</evidence>
<keyword evidence="2" id="KW-0472">Membrane</keyword>